<organism evidence="2">
    <name type="scientific">marine sediment metagenome</name>
    <dbReference type="NCBI Taxonomy" id="412755"/>
    <lineage>
        <taxon>unclassified sequences</taxon>
        <taxon>metagenomes</taxon>
        <taxon>ecological metagenomes</taxon>
    </lineage>
</organism>
<name>A0A0F9AYE3_9ZZZZ</name>
<keyword evidence="1" id="KW-1133">Transmembrane helix</keyword>
<sequence>MLTVVGTGIVMFVLGYTAAYISLIHYQQRAERALRECGSILKAIALAQELEGKLRADRSRVDGK</sequence>
<feature type="transmembrane region" description="Helical" evidence="1">
    <location>
        <begin position="6"/>
        <end position="26"/>
    </location>
</feature>
<accession>A0A0F9AYE3</accession>
<dbReference type="AlphaFoldDB" id="A0A0F9AYE3"/>
<evidence type="ECO:0000256" key="1">
    <source>
        <dbReference type="SAM" id="Phobius"/>
    </source>
</evidence>
<keyword evidence="1" id="KW-0472">Membrane</keyword>
<gene>
    <name evidence="2" type="ORF">LCGC14_2594950</name>
</gene>
<evidence type="ECO:0000313" key="2">
    <source>
        <dbReference type="EMBL" id="KKL06547.1"/>
    </source>
</evidence>
<proteinExistence type="predicted"/>
<keyword evidence="1" id="KW-0812">Transmembrane</keyword>
<dbReference type="EMBL" id="LAZR01043660">
    <property type="protein sequence ID" value="KKL06547.1"/>
    <property type="molecule type" value="Genomic_DNA"/>
</dbReference>
<reference evidence="2" key="1">
    <citation type="journal article" date="2015" name="Nature">
        <title>Complex archaea that bridge the gap between prokaryotes and eukaryotes.</title>
        <authorList>
            <person name="Spang A."/>
            <person name="Saw J.H."/>
            <person name="Jorgensen S.L."/>
            <person name="Zaremba-Niedzwiedzka K."/>
            <person name="Martijn J."/>
            <person name="Lind A.E."/>
            <person name="van Eijk R."/>
            <person name="Schleper C."/>
            <person name="Guy L."/>
            <person name="Ettema T.J."/>
        </authorList>
    </citation>
    <scope>NUCLEOTIDE SEQUENCE</scope>
</reference>
<comment type="caution">
    <text evidence="2">The sequence shown here is derived from an EMBL/GenBank/DDBJ whole genome shotgun (WGS) entry which is preliminary data.</text>
</comment>
<protein>
    <submittedName>
        <fullName evidence="2">Uncharacterized protein</fullName>
    </submittedName>
</protein>